<feature type="region of interest" description="Disordered" evidence="1">
    <location>
        <begin position="28"/>
        <end position="78"/>
    </location>
</feature>
<dbReference type="InterPro" id="IPR000073">
    <property type="entry name" value="AB_hydrolase_1"/>
</dbReference>
<evidence type="ECO:0000313" key="4">
    <source>
        <dbReference type="Proteomes" id="UP000546162"/>
    </source>
</evidence>
<reference evidence="3 4" key="1">
    <citation type="submission" date="2020-08" db="EMBL/GenBank/DDBJ databases">
        <title>Sequencing the genomes of 1000 actinobacteria strains.</title>
        <authorList>
            <person name="Klenk H.-P."/>
        </authorList>
    </citation>
    <scope>NUCLEOTIDE SEQUENCE [LARGE SCALE GENOMIC DNA]</scope>
    <source>
        <strain evidence="3 4">DSM 45809</strain>
    </source>
</reference>
<protein>
    <submittedName>
        <fullName evidence="3">Pimeloyl-ACP methyl ester carboxylesterase</fullName>
    </submittedName>
</protein>
<evidence type="ECO:0000259" key="2">
    <source>
        <dbReference type="Pfam" id="PF12697"/>
    </source>
</evidence>
<feature type="domain" description="AB hydrolase-1" evidence="2">
    <location>
        <begin position="107"/>
        <end position="332"/>
    </location>
</feature>
<sequence>MIECTGIGMSGPQQGDLTVLPVTEAQRAPMVPGRSSREHAPSVRAIMKRTGCRRTDLPQRTSTKEHDRDHSPAGRTHHRVARVEPRHIARDGAGLHALWRPGIGMPLVFVPGVMTDAKGWRRVVASVEGPEPTLILNRRGRVPSGPLGNDYGIETEVLDLLAWLDWLDEPARLFGWSYGGLVAIETATRSAAVRHVIAYEPVLRPFGAAAVPALHAAVAVDDLDRAVEVVNLEVSKYSPEHVAALRASPAWESLRLWAAPVAQELAALNAFTPDTGRWAALEVPVDLVVGEHSRDADPYGTAFTAVERLLPGAAVHVLPGQGHLAHIDAPEVLGNLVSNIVAGRATALD</sequence>
<dbReference type="RefSeq" id="WP_221502081.1">
    <property type="nucleotide sequence ID" value="NZ_BAABFG010000005.1"/>
</dbReference>
<dbReference type="InterPro" id="IPR029058">
    <property type="entry name" value="AB_hydrolase_fold"/>
</dbReference>
<dbReference type="SUPFAM" id="SSF53474">
    <property type="entry name" value="alpha/beta-Hydrolases"/>
    <property type="match status" value="1"/>
</dbReference>
<gene>
    <name evidence="3" type="ORF">BJY16_007499</name>
</gene>
<dbReference type="Proteomes" id="UP000546162">
    <property type="component" value="Unassembled WGS sequence"/>
</dbReference>
<keyword evidence="4" id="KW-1185">Reference proteome</keyword>
<proteinExistence type="predicted"/>
<dbReference type="InterPro" id="IPR050266">
    <property type="entry name" value="AB_hydrolase_sf"/>
</dbReference>
<dbReference type="AlphaFoldDB" id="A0A7W7H4U8"/>
<dbReference type="EMBL" id="JACHNB010000001">
    <property type="protein sequence ID" value="MBB4744040.1"/>
    <property type="molecule type" value="Genomic_DNA"/>
</dbReference>
<accession>A0A7W7H4U8</accession>
<evidence type="ECO:0000256" key="1">
    <source>
        <dbReference type="SAM" id="MobiDB-lite"/>
    </source>
</evidence>
<dbReference type="Gene3D" id="3.40.50.1820">
    <property type="entry name" value="alpha/beta hydrolase"/>
    <property type="match status" value="1"/>
</dbReference>
<organism evidence="3 4">
    <name type="scientific">Actinoplanes octamycinicus</name>
    <dbReference type="NCBI Taxonomy" id="135948"/>
    <lineage>
        <taxon>Bacteria</taxon>
        <taxon>Bacillati</taxon>
        <taxon>Actinomycetota</taxon>
        <taxon>Actinomycetes</taxon>
        <taxon>Micromonosporales</taxon>
        <taxon>Micromonosporaceae</taxon>
        <taxon>Actinoplanes</taxon>
    </lineage>
</organism>
<comment type="caution">
    <text evidence="3">The sequence shown here is derived from an EMBL/GenBank/DDBJ whole genome shotgun (WGS) entry which is preliminary data.</text>
</comment>
<evidence type="ECO:0000313" key="3">
    <source>
        <dbReference type="EMBL" id="MBB4744040.1"/>
    </source>
</evidence>
<dbReference type="PANTHER" id="PTHR43798">
    <property type="entry name" value="MONOACYLGLYCEROL LIPASE"/>
    <property type="match status" value="1"/>
</dbReference>
<dbReference type="Pfam" id="PF12697">
    <property type="entry name" value="Abhydrolase_6"/>
    <property type="match status" value="1"/>
</dbReference>
<feature type="compositionally biased region" description="Basic and acidic residues" evidence="1">
    <location>
        <begin position="53"/>
        <end position="72"/>
    </location>
</feature>
<name>A0A7W7H4U8_9ACTN</name>